<organism evidence="2 3">
    <name type="scientific">Candidatus Nitrosotalea okcheonensis</name>
    <dbReference type="NCBI Taxonomy" id="1903276"/>
    <lineage>
        <taxon>Archaea</taxon>
        <taxon>Nitrososphaerota</taxon>
        <taxon>Nitrososphaeria</taxon>
        <taxon>Nitrosotaleales</taxon>
        <taxon>Nitrosotaleaceae</taxon>
        <taxon>Nitrosotalea</taxon>
    </lineage>
</organism>
<dbReference type="EMBL" id="LT841358">
    <property type="protein sequence ID" value="SMH70550.1"/>
    <property type="molecule type" value="Genomic_DNA"/>
</dbReference>
<dbReference type="OrthoDB" id="378979at2157"/>
<evidence type="ECO:0000313" key="2">
    <source>
        <dbReference type="EMBL" id="SMH70550.1"/>
    </source>
</evidence>
<keyword evidence="1" id="KW-0472">Membrane</keyword>
<evidence type="ECO:0000256" key="1">
    <source>
        <dbReference type="SAM" id="Phobius"/>
    </source>
</evidence>
<feature type="transmembrane region" description="Helical" evidence="1">
    <location>
        <begin position="30"/>
        <end position="51"/>
    </location>
</feature>
<proteinExistence type="predicted"/>
<accession>A0A2H1FCR1</accession>
<name>A0A2H1FCR1_9ARCH</name>
<keyword evidence="3" id="KW-1185">Reference proteome</keyword>
<dbReference type="AlphaFoldDB" id="A0A2H1FCR1"/>
<gene>
    <name evidence="2" type="ORF">NCS_10357</name>
</gene>
<reference evidence="3" key="1">
    <citation type="submission" date="2017-03" db="EMBL/GenBank/DDBJ databases">
        <authorList>
            <person name="Herbold C."/>
        </authorList>
    </citation>
    <scope>NUCLEOTIDE SEQUENCE [LARGE SCALE GENOMIC DNA]</scope>
</reference>
<dbReference type="Proteomes" id="UP000230607">
    <property type="component" value="Chromosome 1"/>
</dbReference>
<evidence type="ECO:0000313" key="3">
    <source>
        <dbReference type="Proteomes" id="UP000230607"/>
    </source>
</evidence>
<protein>
    <submittedName>
        <fullName evidence="2">Uncharacterized protein</fullName>
    </submittedName>
</protein>
<sequence length="64" mass="7144">MIKSFFAISLITFSLSVASFLVMHTYKSYIAGWAAVIFGFIAIITMMIPGLEKLRAKKITKPKT</sequence>
<keyword evidence="1" id="KW-0812">Transmembrane</keyword>
<dbReference type="RefSeq" id="WP_157926675.1">
    <property type="nucleotide sequence ID" value="NZ_LT841358.1"/>
</dbReference>
<keyword evidence="1" id="KW-1133">Transmembrane helix</keyword>